<evidence type="ECO:0000313" key="2">
    <source>
        <dbReference type="EMBL" id="GMN62708.1"/>
    </source>
</evidence>
<name>A0AA88DVT9_FICCA</name>
<keyword evidence="3" id="KW-1185">Reference proteome</keyword>
<dbReference type="EMBL" id="BTGU01000133">
    <property type="protein sequence ID" value="GMN62708.1"/>
    <property type="molecule type" value="Genomic_DNA"/>
</dbReference>
<gene>
    <name evidence="2" type="ORF">TIFTF001_031801</name>
</gene>
<dbReference type="AlphaFoldDB" id="A0AA88DVT9"/>
<organism evidence="2 3">
    <name type="scientific">Ficus carica</name>
    <name type="common">Common fig</name>
    <dbReference type="NCBI Taxonomy" id="3494"/>
    <lineage>
        <taxon>Eukaryota</taxon>
        <taxon>Viridiplantae</taxon>
        <taxon>Streptophyta</taxon>
        <taxon>Embryophyta</taxon>
        <taxon>Tracheophyta</taxon>
        <taxon>Spermatophyta</taxon>
        <taxon>Magnoliopsida</taxon>
        <taxon>eudicotyledons</taxon>
        <taxon>Gunneridae</taxon>
        <taxon>Pentapetalae</taxon>
        <taxon>rosids</taxon>
        <taxon>fabids</taxon>
        <taxon>Rosales</taxon>
        <taxon>Moraceae</taxon>
        <taxon>Ficeae</taxon>
        <taxon>Ficus</taxon>
    </lineage>
</organism>
<feature type="compositionally biased region" description="Basic and acidic residues" evidence="1">
    <location>
        <begin position="61"/>
        <end position="72"/>
    </location>
</feature>
<sequence>MLFKVFSRRREGLLVAVVASAATESEWAEPGRLGVACVRREQRAASREGGLGQGGNSGEAQSERREKTRGSV</sequence>
<evidence type="ECO:0000313" key="3">
    <source>
        <dbReference type="Proteomes" id="UP001187192"/>
    </source>
</evidence>
<comment type="caution">
    <text evidence="2">The sequence shown here is derived from an EMBL/GenBank/DDBJ whole genome shotgun (WGS) entry which is preliminary data.</text>
</comment>
<accession>A0AA88DVT9</accession>
<proteinExistence type="predicted"/>
<feature type="region of interest" description="Disordered" evidence="1">
    <location>
        <begin position="44"/>
        <end position="72"/>
    </location>
</feature>
<evidence type="ECO:0000256" key="1">
    <source>
        <dbReference type="SAM" id="MobiDB-lite"/>
    </source>
</evidence>
<protein>
    <submittedName>
        <fullName evidence="2">Uncharacterized protein</fullName>
    </submittedName>
</protein>
<dbReference type="Proteomes" id="UP001187192">
    <property type="component" value="Unassembled WGS sequence"/>
</dbReference>
<reference evidence="2" key="1">
    <citation type="submission" date="2023-07" db="EMBL/GenBank/DDBJ databases">
        <title>draft genome sequence of fig (Ficus carica).</title>
        <authorList>
            <person name="Takahashi T."/>
            <person name="Nishimura K."/>
        </authorList>
    </citation>
    <scope>NUCLEOTIDE SEQUENCE</scope>
</reference>